<feature type="signal peptide" evidence="1">
    <location>
        <begin position="1"/>
        <end position="18"/>
    </location>
</feature>
<name>A0A7S2CKG8_9EUKA</name>
<feature type="chain" id="PRO_5030621543" evidence="1">
    <location>
        <begin position="19"/>
        <end position="285"/>
    </location>
</feature>
<evidence type="ECO:0000256" key="1">
    <source>
        <dbReference type="SAM" id="SignalP"/>
    </source>
</evidence>
<keyword evidence="1" id="KW-0732">Signal</keyword>
<accession>A0A7S2CKG8</accession>
<proteinExistence type="predicted"/>
<reference evidence="2" key="1">
    <citation type="submission" date="2021-01" db="EMBL/GenBank/DDBJ databases">
        <authorList>
            <person name="Corre E."/>
            <person name="Pelletier E."/>
            <person name="Niang G."/>
            <person name="Scheremetjew M."/>
            <person name="Finn R."/>
            <person name="Kale V."/>
            <person name="Holt S."/>
            <person name="Cochrane G."/>
            <person name="Meng A."/>
            <person name="Brown T."/>
            <person name="Cohen L."/>
        </authorList>
    </citation>
    <scope>NUCLEOTIDE SEQUENCE</scope>
    <source>
        <strain evidence="2">UTEX LB 985</strain>
    </source>
</reference>
<dbReference type="AlphaFoldDB" id="A0A7S2CKG8"/>
<dbReference type="EMBL" id="HBGU01017482">
    <property type="protein sequence ID" value="CAD9427917.1"/>
    <property type="molecule type" value="Transcribed_RNA"/>
</dbReference>
<dbReference type="Gene3D" id="3.40.30.10">
    <property type="entry name" value="Glutaredoxin"/>
    <property type="match status" value="1"/>
</dbReference>
<dbReference type="InterPro" id="IPR036249">
    <property type="entry name" value="Thioredoxin-like_sf"/>
</dbReference>
<protein>
    <submittedName>
        <fullName evidence="2">Uncharacterized protein</fullName>
    </submittedName>
</protein>
<organism evidence="2">
    <name type="scientific">Haptolina brevifila</name>
    <dbReference type="NCBI Taxonomy" id="156173"/>
    <lineage>
        <taxon>Eukaryota</taxon>
        <taxon>Haptista</taxon>
        <taxon>Haptophyta</taxon>
        <taxon>Prymnesiophyceae</taxon>
        <taxon>Prymnesiales</taxon>
        <taxon>Prymnesiaceae</taxon>
        <taxon>Haptolina</taxon>
    </lineage>
</organism>
<sequence>MALALLFATASAFAPLSGVTLPKVSTGETVNLGDALSTTGTTLLVLGTYPADFNMIEYAQKLRHYLPALQDKGVERVLCTVNGKQSSCELLAELVGIPETVELLSDEEGVAGRAFGVGRGWLADEDEIDLFGRITVPMSPYAKLLGMLVGLGAGNTLPSVIAGYVGNPSGVHGWIESALAQGQSKGRWPDMALDVGAAGDVERNSFDELPLVGGWGRRPLELATLRLQTMLGISLAKWDELQPVDDRCLTQLGGLVAVRDGSVVYEWKDNGICAVAHFEDLLKAL</sequence>
<gene>
    <name evidence="2" type="ORF">CBRE1094_LOCUS9470</name>
</gene>
<dbReference type="SUPFAM" id="SSF52833">
    <property type="entry name" value="Thioredoxin-like"/>
    <property type="match status" value="1"/>
</dbReference>
<evidence type="ECO:0000313" key="2">
    <source>
        <dbReference type="EMBL" id="CAD9427917.1"/>
    </source>
</evidence>